<feature type="chain" id="PRO_5027117093" evidence="3">
    <location>
        <begin position="17"/>
        <end position="192"/>
    </location>
</feature>
<reference evidence="5" key="1">
    <citation type="submission" date="2025-08" db="UniProtKB">
        <authorList>
            <consortium name="RefSeq"/>
        </authorList>
    </citation>
    <scope>IDENTIFICATION</scope>
    <source>
        <tissue evidence="5">Muscle</tissue>
    </source>
</reference>
<proteinExistence type="predicted"/>
<dbReference type="GeneID" id="117232937"/>
<evidence type="ECO:0000313" key="4">
    <source>
        <dbReference type="Proteomes" id="UP000504631"/>
    </source>
</evidence>
<gene>
    <name evidence="5" type="primary">LOC117232937</name>
</gene>
<dbReference type="Pfam" id="PF00379">
    <property type="entry name" value="Chitin_bind_4"/>
    <property type="match status" value="1"/>
</dbReference>
<evidence type="ECO:0000313" key="5">
    <source>
        <dbReference type="RefSeq" id="XP_033348625.1"/>
    </source>
</evidence>
<evidence type="ECO:0000256" key="2">
    <source>
        <dbReference type="PROSITE-ProRule" id="PRU00497"/>
    </source>
</evidence>
<keyword evidence="3" id="KW-0732">Signal</keyword>
<sequence length="192" mass="21283">MRNLMIAIVLISPCLGDVSHLLSEYSTTTTTTPPPPPRPYSFQYQAGRYPGNIDRVHQESGDGAGHVQGSYSFIDPKHKIRTVQYAADESGFHASLINYEDTIAQPIDSEAVRLAKEKHFRLYQKIAESNAHGVPVNLPRDSASVGRAKDRHIQLYQKIAEEHAAIANQREAARLAYEATSVVNDVNADHAY</sequence>
<dbReference type="GO" id="GO:0042302">
    <property type="term" value="F:structural constituent of cuticle"/>
    <property type="evidence" value="ECO:0007669"/>
    <property type="project" value="UniProtKB-UniRule"/>
</dbReference>
<dbReference type="PANTHER" id="PTHR12236">
    <property type="entry name" value="STRUCTURAL CONTITUENT OF CUTICLE"/>
    <property type="match status" value="1"/>
</dbReference>
<dbReference type="CTD" id="37319"/>
<dbReference type="InterPro" id="IPR000618">
    <property type="entry name" value="Insect_cuticle"/>
</dbReference>
<organism evidence="4 5">
    <name type="scientific">Bombus vosnesenskii</name>
    <dbReference type="NCBI Taxonomy" id="207650"/>
    <lineage>
        <taxon>Eukaryota</taxon>
        <taxon>Metazoa</taxon>
        <taxon>Ecdysozoa</taxon>
        <taxon>Arthropoda</taxon>
        <taxon>Hexapoda</taxon>
        <taxon>Insecta</taxon>
        <taxon>Pterygota</taxon>
        <taxon>Neoptera</taxon>
        <taxon>Endopterygota</taxon>
        <taxon>Hymenoptera</taxon>
        <taxon>Apocrita</taxon>
        <taxon>Aculeata</taxon>
        <taxon>Apoidea</taxon>
        <taxon>Anthophila</taxon>
        <taxon>Apidae</taxon>
        <taxon>Bombus</taxon>
        <taxon>Pyrobombus</taxon>
    </lineage>
</organism>
<keyword evidence="1 2" id="KW-0193">Cuticle</keyword>
<dbReference type="GO" id="GO:0031012">
    <property type="term" value="C:extracellular matrix"/>
    <property type="evidence" value="ECO:0007669"/>
    <property type="project" value="TreeGrafter"/>
</dbReference>
<name>A0A6J3K7K7_9HYME</name>
<evidence type="ECO:0000256" key="3">
    <source>
        <dbReference type="SAM" id="SignalP"/>
    </source>
</evidence>
<keyword evidence="4" id="KW-1185">Reference proteome</keyword>
<dbReference type="GO" id="GO:0005615">
    <property type="term" value="C:extracellular space"/>
    <property type="evidence" value="ECO:0007669"/>
    <property type="project" value="TreeGrafter"/>
</dbReference>
<dbReference type="RefSeq" id="XP_033348625.1">
    <property type="nucleotide sequence ID" value="XM_033492734.1"/>
</dbReference>
<protein>
    <submittedName>
        <fullName evidence="5">Uncharacterized protein LOC117232937</fullName>
    </submittedName>
</protein>
<dbReference type="PANTHER" id="PTHR12236:SF7">
    <property type="entry name" value="CUTICULAR PROTEIN 57A, ISOFORM A"/>
    <property type="match status" value="1"/>
</dbReference>
<feature type="signal peptide" evidence="3">
    <location>
        <begin position="1"/>
        <end position="16"/>
    </location>
</feature>
<dbReference type="AlphaFoldDB" id="A0A6J3K7K7"/>
<evidence type="ECO:0000256" key="1">
    <source>
        <dbReference type="ARBA" id="ARBA00022460"/>
    </source>
</evidence>
<dbReference type="InterPro" id="IPR051217">
    <property type="entry name" value="Insect_Cuticle_Struc_Prot"/>
</dbReference>
<accession>A0A6J3K7K7</accession>
<dbReference type="PROSITE" id="PS51155">
    <property type="entry name" value="CHIT_BIND_RR_2"/>
    <property type="match status" value="1"/>
</dbReference>
<dbReference type="Proteomes" id="UP000504631">
    <property type="component" value="Unplaced"/>
</dbReference>
<dbReference type="KEGG" id="bvk:117232937"/>